<dbReference type="CDD" id="cd06170">
    <property type="entry name" value="LuxR_C_like"/>
    <property type="match status" value="1"/>
</dbReference>
<sequence length="243" mass="26107">MSDVPVRKHRRTVAQGRRFVISVLIAEDMHLVRGAMVALLSTERDIEVVGEAGHGDEVVPVCLRHRPDVALIDIGLPGTDGLTVTHELSRRLPGCKTVILTALATPPALRRALDAGARGFVVKDSPAGQLAESVRRVAAGERVVDPELAVAALHARSNPLTARELEVLETAAEGVPVGEIAARLCLSGGTVRNHLARILAKVGARTRVEAVRIAREAGWIWSDDVPGRGLIRRHSSRRPPEAR</sequence>
<keyword evidence="1" id="KW-0238">DNA-binding</keyword>
<comment type="caution">
    <text evidence="5">The sequence shown here is derived from an EMBL/GenBank/DDBJ whole genome shotgun (WGS) entry which is preliminary data.</text>
</comment>
<dbReference type="PROSITE" id="PS50043">
    <property type="entry name" value="HTH_LUXR_2"/>
    <property type="match status" value="1"/>
</dbReference>
<feature type="modified residue" description="4-aspartylphosphate" evidence="2">
    <location>
        <position position="73"/>
    </location>
</feature>
<evidence type="ECO:0000313" key="5">
    <source>
        <dbReference type="EMBL" id="GAA2864300.1"/>
    </source>
</evidence>
<feature type="domain" description="Response regulatory" evidence="4">
    <location>
        <begin position="22"/>
        <end position="138"/>
    </location>
</feature>
<evidence type="ECO:0000259" key="4">
    <source>
        <dbReference type="PROSITE" id="PS50110"/>
    </source>
</evidence>
<organism evidence="5 6">
    <name type="scientific">Streptosporangium fragile</name>
    <dbReference type="NCBI Taxonomy" id="46186"/>
    <lineage>
        <taxon>Bacteria</taxon>
        <taxon>Bacillati</taxon>
        <taxon>Actinomycetota</taxon>
        <taxon>Actinomycetes</taxon>
        <taxon>Streptosporangiales</taxon>
        <taxon>Streptosporangiaceae</taxon>
        <taxon>Streptosporangium</taxon>
    </lineage>
</organism>
<dbReference type="PROSITE" id="PS50110">
    <property type="entry name" value="RESPONSE_REGULATORY"/>
    <property type="match status" value="1"/>
</dbReference>
<dbReference type="InterPro" id="IPR000792">
    <property type="entry name" value="Tscrpt_reg_LuxR_C"/>
</dbReference>
<dbReference type="PANTHER" id="PTHR43214">
    <property type="entry name" value="TWO-COMPONENT RESPONSE REGULATOR"/>
    <property type="match status" value="1"/>
</dbReference>
<dbReference type="SMART" id="SM00421">
    <property type="entry name" value="HTH_LUXR"/>
    <property type="match status" value="1"/>
</dbReference>
<keyword evidence="6" id="KW-1185">Reference proteome</keyword>
<evidence type="ECO:0000259" key="3">
    <source>
        <dbReference type="PROSITE" id="PS50043"/>
    </source>
</evidence>
<dbReference type="Proteomes" id="UP001500831">
    <property type="component" value="Unassembled WGS sequence"/>
</dbReference>
<protein>
    <submittedName>
        <fullName evidence="5">Response regulator transcription factor</fullName>
    </submittedName>
</protein>
<dbReference type="Gene3D" id="3.40.50.2300">
    <property type="match status" value="1"/>
</dbReference>
<gene>
    <name evidence="5" type="ORF">GCM10010517_23490</name>
</gene>
<dbReference type="InterPro" id="IPR011006">
    <property type="entry name" value="CheY-like_superfamily"/>
</dbReference>
<name>A0ABN3VVP5_9ACTN</name>
<dbReference type="SMART" id="SM00448">
    <property type="entry name" value="REC"/>
    <property type="match status" value="1"/>
</dbReference>
<dbReference type="EMBL" id="BAAAVI010000013">
    <property type="protein sequence ID" value="GAA2864300.1"/>
    <property type="molecule type" value="Genomic_DNA"/>
</dbReference>
<evidence type="ECO:0000256" key="1">
    <source>
        <dbReference type="ARBA" id="ARBA00023125"/>
    </source>
</evidence>
<dbReference type="InterPro" id="IPR001789">
    <property type="entry name" value="Sig_transdc_resp-reg_receiver"/>
</dbReference>
<dbReference type="InterPro" id="IPR016032">
    <property type="entry name" value="Sig_transdc_resp-reg_C-effctor"/>
</dbReference>
<keyword evidence="2" id="KW-0597">Phosphoprotein</keyword>
<dbReference type="PANTHER" id="PTHR43214:SF42">
    <property type="entry name" value="TRANSCRIPTIONAL REGULATORY PROTEIN DESR"/>
    <property type="match status" value="1"/>
</dbReference>
<dbReference type="Pfam" id="PF00196">
    <property type="entry name" value="GerE"/>
    <property type="match status" value="1"/>
</dbReference>
<dbReference type="PRINTS" id="PR00038">
    <property type="entry name" value="HTHLUXR"/>
</dbReference>
<dbReference type="SUPFAM" id="SSF52172">
    <property type="entry name" value="CheY-like"/>
    <property type="match status" value="1"/>
</dbReference>
<evidence type="ECO:0000313" key="6">
    <source>
        <dbReference type="Proteomes" id="UP001500831"/>
    </source>
</evidence>
<proteinExistence type="predicted"/>
<dbReference type="PROSITE" id="PS00622">
    <property type="entry name" value="HTH_LUXR_1"/>
    <property type="match status" value="1"/>
</dbReference>
<feature type="domain" description="HTH luxR-type" evidence="3">
    <location>
        <begin position="153"/>
        <end position="218"/>
    </location>
</feature>
<accession>A0ABN3VVP5</accession>
<dbReference type="SUPFAM" id="SSF46894">
    <property type="entry name" value="C-terminal effector domain of the bipartite response regulators"/>
    <property type="match status" value="1"/>
</dbReference>
<dbReference type="Pfam" id="PF00072">
    <property type="entry name" value="Response_reg"/>
    <property type="match status" value="1"/>
</dbReference>
<reference evidence="5 6" key="1">
    <citation type="journal article" date="2019" name="Int. J. Syst. Evol. Microbiol.">
        <title>The Global Catalogue of Microorganisms (GCM) 10K type strain sequencing project: providing services to taxonomists for standard genome sequencing and annotation.</title>
        <authorList>
            <consortium name="The Broad Institute Genomics Platform"/>
            <consortium name="The Broad Institute Genome Sequencing Center for Infectious Disease"/>
            <person name="Wu L."/>
            <person name="Ma J."/>
        </authorList>
    </citation>
    <scope>NUCLEOTIDE SEQUENCE [LARGE SCALE GENOMIC DNA]</scope>
    <source>
        <strain evidence="5 6">JCM 6242</strain>
    </source>
</reference>
<dbReference type="InterPro" id="IPR039420">
    <property type="entry name" value="WalR-like"/>
</dbReference>
<evidence type="ECO:0000256" key="2">
    <source>
        <dbReference type="PROSITE-ProRule" id="PRU00169"/>
    </source>
</evidence>